<accession>A0ABP4V680</accession>
<feature type="signal peptide" evidence="2">
    <location>
        <begin position="1"/>
        <end position="29"/>
    </location>
</feature>
<feature type="compositionally biased region" description="Polar residues" evidence="1">
    <location>
        <begin position="205"/>
        <end position="217"/>
    </location>
</feature>
<dbReference type="Gene3D" id="2.40.10.10">
    <property type="entry name" value="Trypsin-like serine proteases"/>
    <property type="match status" value="2"/>
</dbReference>
<evidence type="ECO:0000313" key="4">
    <source>
        <dbReference type="Proteomes" id="UP001500383"/>
    </source>
</evidence>
<dbReference type="EMBL" id="BAAAQG010000015">
    <property type="protein sequence ID" value="GAA1717357.1"/>
    <property type="molecule type" value="Genomic_DNA"/>
</dbReference>
<keyword evidence="4" id="KW-1185">Reference proteome</keyword>
<organism evidence="3 4">
    <name type="scientific">Dietzia cercidiphylli</name>
    <dbReference type="NCBI Taxonomy" id="498199"/>
    <lineage>
        <taxon>Bacteria</taxon>
        <taxon>Bacillati</taxon>
        <taxon>Actinomycetota</taxon>
        <taxon>Actinomycetes</taxon>
        <taxon>Mycobacteriales</taxon>
        <taxon>Dietziaceae</taxon>
        <taxon>Dietzia</taxon>
    </lineage>
</organism>
<sequence>MRHLPRRRTWSIGALVAVVVVAAPIAAQAQPRDGAPAVDDSRATPAIVHESLEDALAEVGTTPAGFRTQSVLADRLADASDDYTVRFPEAFAGVRIVGAAGQVAVVRGADQAEPLIADARSRGFTVYSAPTPARQLDQTAERAQAWADSLPPAERDGVTAIDVDPSTGDVTVVVEDSGAAPTPPADLGAGVRLAGFRPAQGSLGSGTATLPDTQSPTIPDPGTLLPNSMVGGTRMYVLSPSRTVANWCSLGFNGIRDGRVVNITAAHCSSFTDPATGRPVFRPGTMSEDSTSPRLGTFTSAEADEALDAALITVDPEDDPRFRNSHVLADGPQPLPLSGTQSPVRGQTLCKFGQKTGYTCGKVSGIDSATPGGVRNVTIELCAIAGDSGGVVFSETRAVAVTSLSNAFDRYDQPYPSCGVARTDLAARGAVPLMVGVTVGAISARFPGLQVGAS</sequence>
<dbReference type="CDD" id="cd21112">
    <property type="entry name" value="alphaLP-like"/>
    <property type="match status" value="1"/>
</dbReference>
<keyword evidence="2" id="KW-0732">Signal</keyword>
<dbReference type="InterPro" id="IPR043504">
    <property type="entry name" value="Peptidase_S1_PA_chymotrypsin"/>
</dbReference>
<feature type="chain" id="PRO_5046925414" description="Protease" evidence="2">
    <location>
        <begin position="30"/>
        <end position="454"/>
    </location>
</feature>
<comment type="caution">
    <text evidence="3">The sequence shown here is derived from an EMBL/GenBank/DDBJ whole genome shotgun (WGS) entry which is preliminary data.</text>
</comment>
<dbReference type="InterPro" id="IPR009003">
    <property type="entry name" value="Peptidase_S1_PA"/>
</dbReference>
<dbReference type="RefSeq" id="WP_182659268.1">
    <property type="nucleotide sequence ID" value="NZ_BAAAQG010000015.1"/>
</dbReference>
<protein>
    <recommendedName>
        <fullName evidence="5">Protease</fullName>
    </recommendedName>
</protein>
<reference evidence="4" key="1">
    <citation type="journal article" date="2019" name="Int. J. Syst. Evol. Microbiol.">
        <title>The Global Catalogue of Microorganisms (GCM) 10K type strain sequencing project: providing services to taxonomists for standard genome sequencing and annotation.</title>
        <authorList>
            <consortium name="The Broad Institute Genomics Platform"/>
            <consortium name="The Broad Institute Genome Sequencing Center for Infectious Disease"/>
            <person name="Wu L."/>
            <person name="Ma J."/>
        </authorList>
    </citation>
    <scope>NUCLEOTIDE SEQUENCE [LARGE SCALE GENOMIC DNA]</scope>
    <source>
        <strain evidence="4">JCM 16002</strain>
    </source>
</reference>
<evidence type="ECO:0000256" key="1">
    <source>
        <dbReference type="SAM" id="MobiDB-lite"/>
    </source>
</evidence>
<gene>
    <name evidence="3" type="ORF">GCM10009831_29140</name>
</gene>
<feature type="region of interest" description="Disordered" evidence="1">
    <location>
        <begin position="203"/>
        <end position="223"/>
    </location>
</feature>
<evidence type="ECO:0000256" key="2">
    <source>
        <dbReference type="SAM" id="SignalP"/>
    </source>
</evidence>
<name>A0ABP4V680_9ACTN</name>
<proteinExistence type="predicted"/>
<dbReference type="Proteomes" id="UP001500383">
    <property type="component" value="Unassembled WGS sequence"/>
</dbReference>
<dbReference type="SUPFAM" id="SSF50494">
    <property type="entry name" value="Trypsin-like serine proteases"/>
    <property type="match status" value="1"/>
</dbReference>
<evidence type="ECO:0008006" key="5">
    <source>
        <dbReference type="Google" id="ProtNLM"/>
    </source>
</evidence>
<evidence type="ECO:0000313" key="3">
    <source>
        <dbReference type="EMBL" id="GAA1717357.1"/>
    </source>
</evidence>